<dbReference type="AlphaFoldDB" id="A0A1G2B1K8"/>
<proteinExistence type="predicted"/>
<dbReference type="Pfam" id="PF08713">
    <property type="entry name" value="DNA_alkylation"/>
    <property type="match status" value="1"/>
</dbReference>
<dbReference type="Proteomes" id="UP000179164">
    <property type="component" value="Unassembled WGS sequence"/>
</dbReference>
<protein>
    <submittedName>
        <fullName evidence="1">DNA alkylation repair protein</fullName>
    </submittedName>
</protein>
<dbReference type="PANTHER" id="PTHR34070">
    <property type="entry name" value="ARMADILLO-TYPE FOLD"/>
    <property type="match status" value="1"/>
</dbReference>
<dbReference type="STRING" id="1798543.A2898_04740"/>
<dbReference type="PANTHER" id="PTHR34070:SF1">
    <property type="entry name" value="DNA ALKYLATION REPAIR PROTEIN"/>
    <property type="match status" value="1"/>
</dbReference>
<dbReference type="InterPro" id="IPR016024">
    <property type="entry name" value="ARM-type_fold"/>
</dbReference>
<reference evidence="1 2" key="1">
    <citation type="journal article" date="2016" name="Nat. Commun.">
        <title>Thousands of microbial genomes shed light on interconnected biogeochemical processes in an aquifer system.</title>
        <authorList>
            <person name="Anantharaman K."/>
            <person name="Brown C.T."/>
            <person name="Hug L.A."/>
            <person name="Sharon I."/>
            <person name="Castelle C.J."/>
            <person name="Probst A.J."/>
            <person name="Thomas B.C."/>
            <person name="Singh A."/>
            <person name="Wilkins M.J."/>
            <person name="Karaoz U."/>
            <person name="Brodie E.L."/>
            <person name="Williams K.H."/>
            <person name="Hubbard S.S."/>
            <person name="Banfield J.F."/>
        </authorList>
    </citation>
    <scope>NUCLEOTIDE SEQUENCE [LARGE SCALE GENOMIC DNA]</scope>
</reference>
<evidence type="ECO:0000313" key="2">
    <source>
        <dbReference type="Proteomes" id="UP000179164"/>
    </source>
</evidence>
<evidence type="ECO:0000313" key="1">
    <source>
        <dbReference type="EMBL" id="OGY82865.1"/>
    </source>
</evidence>
<dbReference type="SUPFAM" id="SSF48371">
    <property type="entry name" value="ARM repeat"/>
    <property type="match status" value="1"/>
</dbReference>
<accession>A0A1G2B1K8</accession>
<dbReference type="InterPro" id="IPR014825">
    <property type="entry name" value="DNA_alkylation"/>
</dbReference>
<comment type="caution">
    <text evidence="1">The sequence shown here is derived from an EMBL/GenBank/DDBJ whole genome shotgun (WGS) entry which is preliminary data.</text>
</comment>
<dbReference type="EMBL" id="MHKE01000017">
    <property type="protein sequence ID" value="OGY82865.1"/>
    <property type="molecule type" value="Genomic_DNA"/>
</dbReference>
<dbReference type="CDD" id="cd06561">
    <property type="entry name" value="AlkD_like"/>
    <property type="match status" value="1"/>
</dbReference>
<dbReference type="Gene3D" id="1.25.10.90">
    <property type="match status" value="1"/>
</dbReference>
<gene>
    <name evidence="1" type="ORF">A2898_04740</name>
</gene>
<organism evidence="1 2">
    <name type="scientific">Candidatus Kerfeldbacteria bacterium RIFCSPLOWO2_01_FULL_48_11</name>
    <dbReference type="NCBI Taxonomy" id="1798543"/>
    <lineage>
        <taxon>Bacteria</taxon>
        <taxon>Candidatus Kerfeldiibacteriota</taxon>
    </lineage>
</organism>
<sequence length="237" mass="28036">MHIQTATQAMRALKRFSNPARAKASVWFFKTGKGEYGEGDRFIGITVPSQRKVARMFRELPLPEVRRLLMCPVHEFRLTALFILVDQFRRATSADRRVIVDLYLKHTRWINNWDLVDSSAPYILGVFLLDESRVVLYRLAKSRNLWERRIAMLATSAFIDQKDFRDTLKMAKLLLNDKHDLIHKAVGWMLREVGNRDRKAEEKFLKKYASRMPRTMLRYAIEKFEPSRRAKYLSLRD</sequence>
<name>A0A1G2B1K8_9BACT</name>